<reference evidence="2 3" key="1">
    <citation type="journal article" date="2019" name="Microbiol. Resour. Announc.">
        <title>Complete Genome Sequence of Halomonas sulfidaeris Strain Esulfide1 Isolated from a Metal Sulfide Rock at a Depth of 2,200 Meters, Obtained Using Nanopore Sequencing.</title>
        <authorList>
            <person name="Saito M."/>
            <person name="Nishigata A."/>
            <person name="Galipon J."/>
            <person name="Arakawa K."/>
        </authorList>
    </citation>
    <scope>NUCLEOTIDE SEQUENCE [LARGE SCALE GENOMIC DNA]</scope>
    <source>
        <strain evidence="2 3">ATCC BAA-803</strain>
    </source>
</reference>
<evidence type="ECO:0000259" key="1">
    <source>
        <dbReference type="Pfam" id="PF00990"/>
    </source>
</evidence>
<dbReference type="SUPFAM" id="SSF55073">
    <property type="entry name" value="Nucleotide cyclase"/>
    <property type="match status" value="1"/>
</dbReference>
<sequence length="149" mass="17349">MAINRLAIDTEFDTDILPWKVRSHLATIFWFENKRANHAALKADAYSFPLSPFITNRLVEDSYAIGLFALLRLESLQRQQFAPLHEERDQNYPLIKEIVHRKDMSTWYPSVTIGIAIAHVEEFDLDSLISRADKMLYVGKRDGRNRIVM</sequence>
<dbReference type="Gene3D" id="3.30.70.270">
    <property type="match status" value="1"/>
</dbReference>
<gene>
    <name evidence="2" type="ORF">HSBAA_61580</name>
</gene>
<dbReference type="EMBL" id="AP019514">
    <property type="protein sequence ID" value="BBI64852.1"/>
    <property type="molecule type" value="Genomic_DNA"/>
</dbReference>
<dbReference type="Proteomes" id="UP000320231">
    <property type="component" value="Chromosome"/>
</dbReference>
<protein>
    <recommendedName>
        <fullName evidence="1">GGDEF domain-containing protein</fullName>
    </recommendedName>
</protein>
<accession>A0A455UEY6</accession>
<evidence type="ECO:0000313" key="2">
    <source>
        <dbReference type="EMBL" id="BBI64852.1"/>
    </source>
</evidence>
<organism evidence="2 3">
    <name type="scientific">Vreelandella sulfidaeris</name>
    <dbReference type="NCBI Taxonomy" id="115553"/>
    <lineage>
        <taxon>Bacteria</taxon>
        <taxon>Pseudomonadati</taxon>
        <taxon>Pseudomonadota</taxon>
        <taxon>Gammaproteobacteria</taxon>
        <taxon>Oceanospirillales</taxon>
        <taxon>Halomonadaceae</taxon>
        <taxon>Vreelandella</taxon>
    </lineage>
</organism>
<dbReference type="Pfam" id="PF00990">
    <property type="entry name" value="GGDEF"/>
    <property type="match status" value="1"/>
</dbReference>
<dbReference type="KEGG" id="hsr:HSBAA_61580"/>
<dbReference type="InterPro" id="IPR029787">
    <property type="entry name" value="Nucleotide_cyclase"/>
</dbReference>
<evidence type="ECO:0000313" key="3">
    <source>
        <dbReference type="Proteomes" id="UP000320231"/>
    </source>
</evidence>
<dbReference type="AlphaFoldDB" id="A0A455UEY6"/>
<name>A0A455UEY6_9GAMM</name>
<proteinExistence type="predicted"/>
<dbReference type="InterPro" id="IPR043128">
    <property type="entry name" value="Rev_trsase/Diguanyl_cyclase"/>
</dbReference>
<feature type="domain" description="GGDEF" evidence="1">
    <location>
        <begin position="97"/>
        <end position="146"/>
    </location>
</feature>
<dbReference type="InterPro" id="IPR000160">
    <property type="entry name" value="GGDEF_dom"/>
</dbReference>